<dbReference type="GO" id="GO:0006259">
    <property type="term" value="P:DNA metabolic process"/>
    <property type="evidence" value="ECO:0007669"/>
    <property type="project" value="InterPro"/>
</dbReference>
<sequence>MAKQEVVTTGTQQAALIVNNPFIDGLSAQLKQKQEYGLTFPSDYNPTNALMGAYLILKETKDRNGKYVLETCSQASIANALMDMVTMGLSMQKRQCYPIAYGGKLQCQVSYHGHKAMAHRYGAKDINAEVIYEGDTFKYHIENGRKILDEHTQDFENIDLTKIKGAYCIVILDDGSTYMEVMNIHQIKTAWKKGYGYKEGSGTHAEFTDMMAKKTVTSRACKQIVQQYGDVFAIEAADKAEEIDSVDVVAEDVVHDVQVYANAQEFPMPEDQEPVEQEETSAGEEVPDQQAESKPEPAPAPQPQKPDWA</sequence>
<feature type="compositionally biased region" description="Pro residues" evidence="1">
    <location>
        <begin position="296"/>
        <end position="309"/>
    </location>
</feature>
<name>A0A2H4JFU1_9CAUD</name>
<feature type="compositionally biased region" description="Acidic residues" evidence="1">
    <location>
        <begin position="268"/>
        <end position="287"/>
    </location>
</feature>
<reference evidence="2" key="1">
    <citation type="submission" date="2017-06" db="EMBL/GenBank/DDBJ databases">
        <title>Novel phages from South African skin metaviromes.</title>
        <authorList>
            <person name="van Zyl L.J."/>
            <person name="Abrahams Y."/>
            <person name="Stander E.A."/>
            <person name="Kirby B.M."/>
            <person name="Clavaud C."/>
            <person name="Farcet C."/>
            <person name="Breton L."/>
            <person name="Trindade M.I."/>
        </authorList>
    </citation>
    <scope>NUCLEOTIDE SEQUENCE</scope>
</reference>
<dbReference type="Pfam" id="PF03837">
    <property type="entry name" value="RecT"/>
    <property type="match status" value="1"/>
</dbReference>
<gene>
    <name evidence="2" type="ORF">10S8_32</name>
</gene>
<organism evidence="2">
    <name type="scientific">uncultured Caudovirales phage</name>
    <dbReference type="NCBI Taxonomy" id="2100421"/>
    <lineage>
        <taxon>Viruses</taxon>
        <taxon>Duplodnaviria</taxon>
        <taxon>Heunggongvirae</taxon>
        <taxon>Uroviricota</taxon>
        <taxon>Caudoviricetes</taxon>
        <taxon>Peduoviridae</taxon>
        <taxon>Maltschvirus</taxon>
        <taxon>Maltschvirus maltsch</taxon>
    </lineage>
</organism>
<dbReference type="EMBL" id="MF417928">
    <property type="protein sequence ID" value="ASN71588.1"/>
    <property type="molecule type" value="Genomic_DNA"/>
</dbReference>
<evidence type="ECO:0000313" key="2">
    <source>
        <dbReference type="EMBL" id="ASN71588.1"/>
    </source>
</evidence>
<dbReference type="InterPro" id="IPR004590">
    <property type="entry name" value="ssDNA_annealing_RecT"/>
</dbReference>
<dbReference type="NCBIfam" id="TIGR00616">
    <property type="entry name" value="rect"/>
    <property type="match status" value="1"/>
</dbReference>
<proteinExistence type="predicted"/>
<dbReference type="InterPro" id="IPR018330">
    <property type="entry name" value="RecT_fam"/>
</dbReference>
<accession>A0A2H4JFU1</accession>
<protein>
    <submittedName>
        <fullName evidence="2">Putative DNA single-strand binding protein</fullName>
    </submittedName>
</protein>
<dbReference type="GO" id="GO:0003677">
    <property type="term" value="F:DNA binding"/>
    <property type="evidence" value="ECO:0007669"/>
    <property type="project" value="InterPro"/>
</dbReference>
<feature type="region of interest" description="Disordered" evidence="1">
    <location>
        <begin position="263"/>
        <end position="309"/>
    </location>
</feature>
<evidence type="ECO:0000256" key="1">
    <source>
        <dbReference type="SAM" id="MobiDB-lite"/>
    </source>
</evidence>